<keyword evidence="7" id="KW-0653">Protein transport</keyword>
<evidence type="ECO:0000256" key="1">
    <source>
        <dbReference type="ARBA" id="ARBA00004162"/>
    </source>
</evidence>
<evidence type="ECO:0000256" key="3">
    <source>
        <dbReference type="ARBA" id="ARBA00014962"/>
    </source>
</evidence>
<evidence type="ECO:0000256" key="6">
    <source>
        <dbReference type="ARBA" id="ARBA00022692"/>
    </source>
</evidence>
<gene>
    <name evidence="13" type="primary">yajC</name>
    <name evidence="13" type="ORF">H8E23_08335</name>
</gene>
<feature type="transmembrane region" description="Helical" evidence="12">
    <location>
        <begin position="12"/>
        <end position="32"/>
    </location>
</feature>
<keyword evidence="9" id="KW-0811">Translocation</keyword>
<evidence type="ECO:0000256" key="11">
    <source>
        <dbReference type="SAM" id="MobiDB-lite"/>
    </source>
</evidence>
<feature type="region of interest" description="Disordered" evidence="11">
    <location>
        <begin position="95"/>
        <end position="117"/>
    </location>
</feature>
<evidence type="ECO:0000256" key="7">
    <source>
        <dbReference type="ARBA" id="ARBA00022927"/>
    </source>
</evidence>
<evidence type="ECO:0000256" key="8">
    <source>
        <dbReference type="ARBA" id="ARBA00022989"/>
    </source>
</evidence>
<comment type="subcellular location">
    <subcellularLocation>
        <location evidence="1">Cell membrane</location>
        <topology evidence="1">Single-pass membrane protein</topology>
    </subcellularLocation>
</comment>
<dbReference type="PRINTS" id="PR01853">
    <property type="entry name" value="YAJCTRNLCASE"/>
</dbReference>
<keyword evidence="4" id="KW-0813">Transport</keyword>
<dbReference type="EMBL" id="JACNJH010000132">
    <property type="protein sequence ID" value="MBC8361389.1"/>
    <property type="molecule type" value="Genomic_DNA"/>
</dbReference>
<evidence type="ECO:0000256" key="2">
    <source>
        <dbReference type="ARBA" id="ARBA00006742"/>
    </source>
</evidence>
<dbReference type="InterPro" id="IPR003849">
    <property type="entry name" value="Preprotein_translocase_YajC"/>
</dbReference>
<evidence type="ECO:0000313" key="14">
    <source>
        <dbReference type="Proteomes" id="UP000603434"/>
    </source>
</evidence>
<comment type="caution">
    <text evidence="13">The sequence shown here is derived from an EMBL/GenBank/DDBJ whole genome shotgun (WGS) entry which is preliminary data.</text>
</comment>
<keyword evidence="6 12" id="KW-0812">Transmembrane</keyword>
<dbReference type="Proteomes" id="UP000603434">
    <property type="component" value="Unassembled WGS sequence"/>
</dbReference>
<reference evidence="13 14" key="1">
    <citation type="submission" date="2020-08" db="EMBL/GenBank/DDBJ databases">
        <title>Bridging the membrane lipid divide: bacteria of the FCB group superphylum have the potential to synthesize archaeal ether lipids.</title>
        <authorList>
            <person name="Villanueva L."/>
            <person name="Von Meijenfeldt F.A.B."/>
            <person name="Westbye A.B."/>
            <person name="Yadav S."/>
            <person name="Hopmans E.C."/>
            <person name="Dutilh B.E."/>
            <person name="Sinninghe Damste J.S."/>
        </authorList>
    </citation>
    <scope>NUCLEOTIDE SEQUENCE [LARGE SCALE GENOMIC DNA]</scope>
    <source>
        <strain evidence="13">NIOZ-UU30</strain>
    </source>
</reference>
<evidence type="ECO:0000256" key="10">
    <source>
        <dbReference type="ARBA" id="ARBA00023136"/>
    </source>
</evidence>
<evidence type="ECO:0000256" key="4">
    <source>
        <dbReference type="ARBA" id="ARBA00022448"/>
    </source>
</evidence>
<dbReference type="NCBIfam" id="TIGR00739">
    <property type="entry name" value="yajC"/>
    <property type="match status" value="1"/>
</dbReference>
<keyword evidence="5" id="KW-1003">Cell membrane</keyword>
<keyword evidence="10 12" id="KW-0472">Membrane</keyword>
<sequence>MGQGGAEAVQGAGGFTSFVPLILMFVIFYFLLIRPQQKKAKEHREIIKNVKKGDRIITSGGIHGRVTAVGETTMTVEIADKVRVKLARGNVAALVTPASQPQTSKNSMADSEKGKDH</sequence>
<dbReference type="PANTHER" id="PTHR33909">
    <property type="entry name" value="SEC TRANSLOCON ACCESSORY COMPLEX SUBUNIT YAJC"/>
    <property type="match status" value="1"/>
</dbReference>
<accession>A0A8J6TLM8</accession>
<evidence type="ECO:0000256" key="12">
    <source>
        <dbReference type="SAM" id="Phobius"/>
    </source>
</evidence>
<evidence type="ECO:0000313" key="13">
    <source>
        <dbReference type="EMBL" id="MBC8361389.1"/>
    </source>
</evidence>
<proteinExistence type="inferred from homology"/>
<dbReference type="SMART" id="SM01323">
    <property type="entry name" value="YajC"/>
    <property type="match status" value="1"/>
</dbReference>
<evidence type="ECO:0000256" key="9">
    <source>
        <dbReference type="ARBA" id="ARBA00023010"/>
    </source>
</evidence>
<dbReference type="GO" id="GO:0005886">
    <property type="term" value="C:plasma membrane"/>
    <property type="evidence" value="ECO:0007669"/>
    <property type="project" value="UniProtKB-SubCell"/>
</dbReference>
<keyword evidence="8 12" id="KW-1133">Transmembrane helix</keyword>
<evidence type="ECO:0000256" key="5">
    <source>
        <dbReference type="ARBA" id="ARBA00022475"/>
    </source>
</evidence>
<comment type="similarity">
    <text evidence="2">Belongs to the YajC family.</text>
</comment>
<organism evidence="13 14">
    <name type="scientific">Candidatus Desulfatibia profunda</name>
    <dbReference type="NCBI Taxonomy" id="2841695"/>
    <lineage>
        <taxon>Bacteria</taxon>
        <taxon>Pseudomonadati</taxon>
        <taxon>Thermodesulfobacteriota</taxon>
        <taxon>Desulfobacteria</taxon>
        <taxon>Desulfobacterales</taxon>
        <taxon>Desulfobacterales incertae sedis</taxon>
        <taxon>Candidatus Desulfatibia</taxon>
    </lineage>
</organism>
<dbReference type="Pfam" id="PF02699">
    <property type="entry name" value="YajC"/>
    <property type="match status" value="1"/>
</dbReference>
<protein>
    <recommendedName>
        <fullName evidence="3">Sec translocon accessory complex subunit YajC</fullName>
    </recommendedName>
</protein>
<name>A0A8J6TLM8_9BACT</name>
<dbReference type="PANTHER" id="PTHR33909:SF1">
    <property type="entry name" value="SEC TRANSLOCON ACCESSORY COMPLEX SUBUNIT YAJC"/>
    <property type="match status" value="1"/>
</dbReference>
<dbReference type="AlphaFoldDB" id="A0A8J6TLM8"/>
<dbReference type="GO" id="GO:0015031">
    <property type="term" value="P:protein transport"/>
    <property type="evidence" value="ECO:0007669"/>
    <property type="project" value="UniProtKB-KW"/>
</dbReference>
<feature type="compositionally biased region" description="Polar residues" evidence="11">
    <location>
        <begin position="97"/>
        <end position="109"/>
    </location>
</feature>